<dbReference type="KEGG" id="api:100568796"/>
<feature type="region of interest" description="Disordered" evidence="4">
    <location>
        <begin position="573"/>
        <end position="598"/>
    </location>
</feature>
<dbReference type="Gene3D" id="3.30.420.10">
    <property type="entry name" value="Ribonuclease H-like superfamily/Ribonuclease H"/>
    <property type="match status" value="1"/>
</dbReference>
<evidence type="ECO:0000259" key="5">
    <source>
        <dbReference type="PROSITE" id="PS51253"/>
    </source>
</evidence>
<accession>A0A8R2B4W3</accession>
<dbReference type="Pfam" id="PF04218">
    <property type="entry name" value="CENP-B_N"/>
    <property type="match status" value="1"/>
</dbReference>
<dbReference type="InterPro" id="IPR006600">
    <property type="entry name" value="HTH_CenpB_DNA-bd_dom"/>
</dbReference>
<dbReference type="InterPro" id="IPR004875">
    <property type="entry name" value="DDE_SF_endonuclease_dom"/>
</dbReference>
<reference evidence="6" key="2">
    <citation type="submission" date="2022-06" db="UniProtKB">
        <authorList>
            <consortium name="EnsemblMetazoa"/>
        </authorList>
    </citation>
    <scope>IDENTIFICATION</scope>
</reference>
<protein>
    <recommendedName>
        <fullName evidence="5">HTH CENPB-type domain-containing protein</fullName>
    </recommendedName>
</protein>
<evidence type="ECO:0000256" key="2">
    <source>
        <dbReference type="ARBA" id="ARBA00023125"/>
    </source>
</evidence>
<keyword evidence="2" id="KW-0238">DNA-binding</keyword>
<comment type="subcellular location">
    <subcellularLocation>
        <location evidence="1">Nucleus</location>
    </subcellularLocation>
</comment>
<dbReference type="InterPro" id="IPR036397">
    <property type="entry name" value="RNaseH_sf"/>
</dbReference>
<proteinExistence type="predicted"/>
<evidence type="ECO:0000256" key="3">
    <source>
        <dbReference type="ARBA" id="ARBA00023242"/>
    </source>
</evidence>
<dbReference type="PANTHER" id="PTHR19303:SF16">
    <property type="entry name" value="JERKY PROTEIN HOMOLOG-LIKE"/>
    <property type="match status" value="1"/>
</dbReference>
<dbReference type="InterPro" id="IPR050863">
    <property type="entry name" value="CenT-Element_Derived"/>
</dbReference>
<evidence type="ECO:0000256" key="4">
    <source>
        <dbReference type="SAM" id="MobiDB-lite"/>
    </source>
</evidence>
<dbReference type="PANTHER" id="PTHR19303">
    <property type="entry name" value="TRANSPOSON"/>
    <property type="match status" value="1"/>
</dbReference>
<evidence type="ECO:0000313" key="7">
    <source>
        <dbReference type="Proteomes" id="UP000007819"/>
    </source>
</evidence>
<feature type="domain" description="HTH CENPB-type" evidence="5">
    <location>
        <begin position="183"/>
        <end position="255"/>
    </location>
</feature>
<dbReference type="GO" id="GO:0003677">
    <property type="term" value="F:DNA binding"/>
    <property type="evidence" value="ECO:0007669"/>
    <property type="project" value="UniProtKB-KW"/>
</dbReference>
<evidence type="ECO:0000256" key="1">
    <source>
        <dbReference type="ARBA" id="ARBA00004123"/>
    </source>
</evidence>
<dbReference type="GeneID" id="100568796"/>
<dbReference type="PROSITE" id="PS51253">
    <property type="entry name" value="HTH_CENPB"/>
    <property type="match status" value="1"/>
</dbReference>
<dbReference type="OrthoDB" id="6626020at2759"/>
<keyword evidence="7" id="KW-1185">Reference proteome</keyword>
<dbReference type="RefSeq" id="XP_008181853.2">
    <property type="nucleotide sequence ID" value="XM_008183631.2"/>
</dbReference>
<dbReference type="SMART" id="SM00674">
    <property type="entry name" value="CENPB"/>
    <property type="match status" value="1"/>
</dbReference>
<dbReference type="Proteomes" id="UP000007819">
    <property type="component" value="Unassembled WGS sequence"/>
</dbReference>
<dbReference type="Pfam" id="PF03221">
    <property type="entry name" value="HTH_Tnp_Tc5"/>
    <property type="match status" value="1"/>
</dbReference>
<dbReference type="EnsemblMetazoa" id="XM_008183631.2">
    <property type="protein sequence ID" value="XP_008181853.2"/>
    <property type="gene ID" value="LOC100568796"/>
</dbReference>
<dbReference type="Pfam" id="PF03184">
    <property type="entry name" value="DDE_1"/>
    <property type="match status" value="1"/>
</dbReference>
<dbReference type="GO" id="GO:0005634">
    <property type="term" value="C:nucleus"/>
    <property type="evidence" value="ECO:0007669"/>
    <property type="project" value="UniProtKB-SubCell"/>
</dbReference>
<dbReference type="Gene3D" id="1.10.10.60">
    <property type="entry name" value="Homeodomain-like"/>
    <property type="match status" value="2"/>
</dbReference>
<organism evidence="6 7">
    <name type="scientific">Acyrthosiphon pisum</name>
    <name type="common">Pea aphid</name>
    <dbReference type="NCBI Taxonomy" id="7029"/>
    <lineage>
        <taxon>Eukaryota</taxon>
        <taxon>Metazoa</taxon>
        <taxon>Ecdysozoa</taxon>
        <taxon>Arthropoda</taxon>
        <taxon>Hexapoda</taxon>
        <taxon>Insecta</taxon>
        <taxon>Pterygota</taxon>
        <taxon>Neoptera</taxon>
        <taxon>Paraneoptera</taxon>
        <taxon>Hemiptera</taxon>
        <taxon>Sternorrhyncha</taxon>
        <taxon>Aphidomorpha</taxon>
        <taxon>Aphidoidea</taxon>
        <taxon>Aphididae</taxon>
        <taxon>Macrosiphini</taxon>
        <taxon>Acyrthosiphon</taxon>
    </lineage>
</organism>
<dbReference type="AlphaFoldDB" id="A0A8R2B4W3"/>
<dbReference type="Pfam" id="PF03732">
    <property type="entry name" value="Retrotrans_gag"/>
    <property type="match status" value="1"/>
</dbReference>
<dbReference type="SUPFAM" id="SSF46689">
    <property type="entry name" value="Homeodomain-like"/>
    <property type="match status" value="1"/>
</dbReference>
<name>A0A8R2B4W3_ACYPI</name>
<feature type="compositionally biased region" description="Low complexity" evidence="4">
    <location>
        <begin position="573"/>
        <end position="586"/>
    </location>
</feature>
<sequence length="633" mass="72836">MPDNKKPYFKPNNFTGSISENIDTFLKKYDRAATINGWTEAEKTQYIPVFLEGSALTFYDNIIDSGEDLKWADLEKKFRLEFEPIAQTDMLRLMLEKRKQLPDEHTVSYINDAESLCRRIDKDMSQGEMRKKMLIINRAVDHGESVQKLANEFGVGQQTVRDLIKQKNEIFKFISCAEVSAKKRKTMKKSSLSDMESALFEWFKQKRIEGIPISGPMVCEKAKWFHEHLKIEETFNASQGWLFRFKTRHGIRQLDIQGESLSGDLTAATLFNDEFNSFLSKLNLSPDQVYNADESGLFWKMLPSKTLAAQSEKSAPGHKSSKERLTIMTCSNATGSHKIKLTVIGKAKKPRSFKGTEMKYLPCDYYHHPKAWMNQVIFSEWFFNVFVPSVQKFQNEKGIPKRAVLLLDNAPSHPSESTLKTPDGQIFVYYLPPNVTSIIQPMDQGVISCLKRRYKKIFLRYLLQEDCFDSMKELLKTWTIKDAIFAVCNAWENVPATTLRLSWAKILDQDYDDEESNEDTIDKDIKACLDLATSIPDFTNVNEDDIVDWLQKDLNEEGFERLSDSDIAVRYGSVSTPSTSQQPDSSSESDNEEHFEKIQTSQAMEAVDVLLNFCEQENFDFHDIIGLRKIRSE</sequence>
<evidence type="ECO:0000313" key="6">
    <source>
        <dbReference type="EnsemblMetazoa" id="XP_008181853.2"/>
    </source>
</evidence>
<dbReference type="InterPro" id="IPR009057">
    <property type="entry name" value="Homeodomain-like_sf"/>
</dbReference>
<dbReference type="InterPro" id="IPR007889">
    <property type="entry name" value="HTH_Psq"/>
</dbReference>
<keyword evidence="3" id="KW-0539">Nucleus</keyword>
<dbReference type="InterPro" id="IPR005162">
    <property type="entry name" value="Retrotrans_gag_dom"/>
</dbReference>
<reference evidence="7" key="1">
    <citation type="submission" date="2010-06" db="EMBL/GenBank/DDBJ databases">
        <authorList>
            <person name="Jiang H."/>
            <person name="Abraham K."/>
            <person name="Ali S."/>
            <person name="Alsbrooks S.L."/>
            <person name="Anim B.N."/>
            <person name="Anosike U.S."/>
            <person name="Attaway T."/>
            <person name="Bandaranaike D.P."/>
            <person name="Battles P.K."/>
            <person name="Bell S.N."/>
            <person name="Bell A.V."/>
            <person name="Beltran B."/>
            <person name="Bickham C."/>
            <person name="Bustamante Y."/>
            <person name="Caleb T."/>
            <person name="Canada A."/>
            <person name="Cardenas V."/>
            <person name="Carter K."/>
            <person name="Chacko J."/>
            <person name="Chandrabose M.N."/>
            <person name="Chavez D."/>
            <person name="Chavez A."/>
            <person name="Chen L."/>
            <person name="Chu H.-S."/>
            <person name="Claassen K.J."/>
            <person name="Cockrell R."/>
            <person name="Collins M."/>
            <person name="Cooper J.A."/>
            <person name="Cree A."/>
            <person name="Curry S.M."/>
            <person name="Da Y."/>
            <person name="Dao M.D."/>
            <person name="Das B."/>
            <person name="Davila M.-L."/>
            <person name="Davy-Carroll L."/>
            <person name="Denson S."/>
            <person name="Dinh H."/>
            <person name="Ebong V.E."/>
            <person name="Edwards J.R."/>
            <person name="Egan A."/>
            <person name="El-Daye J."/>
            <person name="Escobedo L."/>
            <person name="Fernandez S."/>
            <person name="Fernando P.R."/>
            <person name="Flagg N."/>
            <person name="Forbes L.D."/>
            <person name="Fowler R.G."/>
            <person name="Fu Q."/>
            <person name="Gabisi R.A."/>
            <person name="Ganer J."/>
            <person name="Garbino Pronczuk A."/>
            <person name="Garcia R.M."/>
            <person name="Garner T."/>
            <person name="Garrett T.E."/>
            <person name="Gonzalez D.A."/>
            <person name="Hamid H."/>
            <person name="Hawkins E.S."/>
            <person name="Hirani K."/>
            <person name="Hogues M.E."/>
            <person name="Hollins B."/>
            <person name="Hsiao C.-H."/>
            <person name="Jabil R."/>
            <person name="James M.L."/>
            <person name="Jhangiani S.N."/>
            <person name="Johnson B."/>
            <person name="Johnson Q."/>
            <person name="Joshi V."/>
            <person name="Kalu J.B."/>
            <person name="Kam C."/>
            <person name="Kashfia A."/>
            <person name="Keebler J."/>
            <person name="Kisamo H."/>
            <person name="Kovar C.L."/>
            <person name="Lago L.A."/>
            <person name="Lai C.-Y."/>
            <person name="Laidlaw J."/>
            <person name="Lara F."/>
            <person name="Le T.-K."/>
            <person name="Lee S.L."/>
            <person name="Legall F.H."/>
            <person name="Lemon S.J."/>
            <person name="Lewis L.R."/>
            <person name="Li B."/>
            <person name="Liu Y."/>
            <person name="Liu Y.-S."/>
            <person name="Lopez J."/>
            <person name="Lozado R.J."/>
            <person name="Lu J."/>
            <person name="Madu R.C."/>
            <person name="Maheshwari M."/>
            <person name="Maheshwari R."/>
            <person name="Malloy K."/>
            <person name="Martinez E."/>
            <person name="Mathew T."/>
            <person name="Mercado I.C."/>
            <person name="Mercado C."/>
            <person name="Meyer B."/>
            <person name="Montgomery K."/>
            <person name="Morgan M.B."/>
            <person name="Munidasa M."/>
            <person name="Nazareth L.V."/>
            <person name="Nelson J."/>
            <person name="Ng B.M."/>
            <person name="Nguyen N.B."/>
            <person name="Nguyen P.Q."/>
            <person name="Nguyen T."/>
            <person name="Obregon M."/>
            <person name="Okwuonu G.O."/>
            <person name="Onwere C.G."/>
            <person name="Orozco G."/>
            <person name="Parra A."/>
            <person name="Patel S."/>
            <person name="Patil S."/>
            <person name="Perez A."/>
            <person name="Perez Y."/>
            <person name="Pham C."/>
            <person name="Primus E.L."/>
            <person name="Pu L.-L."/>
            <person name="Puazo M."/>
            <person name="Qin X."/>
            <person name="Quiroz J.B."/>
            <person name="Reese J."/>
            <person name="Richards S."/>
            <person name="Rives C.M."/>
            <person name="Robberts R."/>
            <person name="Ruiz S.J."/>
            <person name="Ruiz M.J."/>
            <person name="Santibanez J."/>
            <person name="Schneider B.W."/>
            <person name="Sisson I."/>
            <person name="Smith M."/>
            <person name="Sodergren E."/>
            <person name="Song X.-Z."/>
            <person name="Song B.B."/>
            <person name="Summersgill H."/>
            <person name="Thelus R."/>
            <person name="Thornton R.D."/>
            <person name="Trejos Z.Y."/>
            <person name="Usmani K."/>
            <person name="Vattathil S."/>
            <person name="Villasana D."/>
            <person name="Walker D.L."/>
            <person name="Wang S."/>
            <person name="Wang K."/>
            <person name="White C.S."/>
            <person name="Williams A.C."/>
            <person name="Williamson J."/>
            <person name="Wilson K."/>
            <person name="Woghiren I.O."/>
            <person name="Woodworth J.R."/>
            <person name="Worley K.C."/>
            <person name="Wright R.A."/>
            <person name="Wu W."/>
            <person name="Young L."/>
            <person name="Zhang L."/>
            <person name="Zhang J."/>
            <person name="Zhu Y."/>
            <person name="Muzny D.M."/>
            <person name="Weinstock G."/>
            <person name="Gibbs R.A."/>
        </authorList>
    </citation>
    <scope>NUCLEOTIDE SEQUENCE [LARGE SCALE GENOMIC DNA]</scope>
    <source>
        <strain evidence="7">LSR1</strain>
    </source>
</reference>